<dbReference type="EMBL" id="UINC01011000">
    <property type="protein sequence ID" value="SVA48724.1"/>
    <property type="molecule type" value="Genomic_DNA"/>
</dbReference>
<accession>A0A381W883</accession>
<name>A0A381W883_9ZZZZ</name>
<organism evidence="2">
    <name type="scientific">marine metagenome</name>
    <dbReference type="NCBI Taxonomy" id="408172"/>
    <lineage>
        <taxon>unclassified sequences</taxon>
        <taxon>metagenomes</taxon>
        <taxon>ecological metagenomes</taxon>
    </lineage>
</organism>
<evidence type="ECO:0000256" key="1">
    <source>
        <dbReference type="SAM" id="MobiDB-lite"/>
    </source>
</evidence>
<protein>
    <submittedName>
        <fullName evidence="2">Uncharacterized protein</fullName>
    </submittedName>
</protein>
<feature type="region of interest" description="Disordered" evidence="1">
    <location>
        <begin position="1"/>
        <end position="23"/>
    </location>
</feature>
<proteinExistence type="predicted"/>
<evidence type="ECO:0000313" key="2">
    <source>
        <dbReference type="EMBL" id="SVA48724.1"/>
    </source>
</evidence>
<reference evidence="2" key="1">
    <citation type="submission" date="2018-05" db="EMBL/GenBank/DDBJ databases">
        <authorList>
            <person name="Lanie J.A."/>
            <person name="Ng W.-L."/>
            <person name="Kazmierczak K.M."/>
            <person name="Andrzejewski T.M."/>
            <person name="Davidsen T.M."/>
            <person name="Wayne K.J."/>
            <person name="Tettelin H."/>
            <person name="Glass J.I."/>
            <person name="Rusch D."/>
            <person name="Podicherti R."/>
            <person name="Tsui H.-C.T."/>
            <person name="Winkler M.E."/>
        </authorList>
    </citation>
    <scope>NUCLEOTIDE SEQUENCE</scope>
</reference>
<sequence>MLETVTVEKVVNDPQNPTPRRSE</sequence>
<dbReference type="AlphaFoldDB" id="A0A381W883"/>
<feature type="compositionally biased region" description="Polar residues" evidence="1">
    <location>
        <begin position="13"/>
        <end position="23"/>
    </location>
</feature>
<gene>
    <name evidence="2" type="ORF">METZ01_LOCUS101578</name>
</gene>